<evidence type="ECO:0000256" key="1">
    <source>
        <dbReference type="SAM" id="MobiDB-lite"/>
    </source>
</evidence>
<organism evidence="2 3">
    <name type="scientific">Rhodopirellula islandica</name>
    <dbReference type="NCBI Taxonomy" id="595434"/>
    <lineage>
        <taxon>Bacteria</taxon>
        <taxon>Pseudomonadati</taxon>
        <taxon>Planctomycetota</taxon>
        <taxon>Planctomycetia</taxon>
        <taxon>Pirellulales</taxon>
        <taxon>Pirellulaceae</taxon>
        <taxon>Rhodopirellula</taxon>
    </lineage>
</organism>
<protein>
    <submittedName>
        <fullName evidence="2">Uncharacterized protein</fullName>
    </submittedName>
</protein>
<reference evidence="2" key="1">
    <citation type="submission" date="2015-05" db="EMBL/GenBank/DDBJ databases">
        <title>Permanent draft genome of Rhodopirellula islandicus K833.</title>
        <authorList>
            <person name="Kizina J."/>
            <person name="Richter M."/>
            <person name="Glockner F.O."/>
            <person name="Harder J."/>
        </authorList>
    </citation>
    <scope>NUCLEOTIDE SEQUENCE [LARGE SCALE GENOMIC DNA]</scope>
    <source>
        <strain evidence="2">K833</strain>
    </source>
</reference>
<feature type="compositionally biased region" description="Polar residues" evidence="1">
    <location>
        <begin position="42"/>
        <end position="54"/>
    </location>
</feature>
<dbReference type="Proteomes" id="UP000036367">
    <property type="component" value="Unassembled WGS sequence"/>
</dbReference>
<accession>A0A0J1BDM4</accession>
<dbReference type="AlphaFoldDB" id="A0A0J1BDM4"/>
<evidence type="ECO:0000313" key="3">
    <source>
        <dbReference type="Proteomes" id="UP000036367"/>
    </source>
</evidence>
<feature type="region of interest" description="Disordered" evidence="1">
    <location>
        <begin position="40"/>
        <end position="60"/>
    </location>
</feature>
<gene>
    <name evidence="2" type="ORF">RISK_003345</name>
</gene>
<name>A0A0J1BDM4_RHOIS</name>
<dbReference type="EMBL" id="LECT01000026">
    <property type="protein sequence ID" value="KLU04723.1"/>
    <property type="molecule type" value="Genomic_DNA"/>
</dbReference>
<sequence>MRTRPATSIAKTHGDARAQRPFSQEAFASDFCERIQQIERPSASQRLTASASNATRDRAKRLDNFKPARKQLGTTVRL</sequence>
<evidence type="ECO:0000313" key="2">
    <source>
        <dbReference type="EMBL" id="KLU04723.1"/>
    </source>
</evidence>
<dbReference type="PATRIC" id="fig|595434.4.peg.3189"/>
<comment type="caution">
    <text evidence="2">The sequence shown here is derived from an EMBL/GenBank/DDBJ whole genome shotgun (WGS) entry which is preliminary data.</text>
</comment>
<proteinExistence type="predicted"/>
<keyword evidence="3" id="KW-1185">Reference proteome</keyword>